<dbReference type="SUPFAM" id="SSF54523">
    <property type="entry name" value="Pili subunits"/>
    <property type="match status" value="1"/>
</dbReference>
<dbReference type="NCBIfam" id="TIGR02532">
    <property type="entry name" value="IV_pilin_GFxxxE"/>
    <property type="match status" value="1"/>
</dbReference>
<proteinExistence type="predicted"/>
<protein>
    <submittedName>
        <fullName evidence="2">MSHA pilin protein MshB</fullName>
    </submittedName>
</protein>
<feature type="transmembrane region" description="Helical" evidence="1">
    <location>
        <begin position="35"/>
        <end position="59"/>
    </location>
</feature>
<dbReference type="Proteomes" id="UP000004605">
    <property type="component" value="Unassembled WGS sequence"/>
</dbReference>
<gene>
    <name evidence="2" type="ORF">VII00023_16911</name>
</gene>
<dbReference type="AlphaFoldDB" id="F9S1H7"/>
<dbReference type="InterPro" id="IPR045584">
    <property type="entry name" value="Pilin-like"/>
</dbReference>
<dbReference type="EMBL" id="AFWF01000107">
    <property type="protein sequence ID" value="EGU41683.1"/>
    <property type="molecule type" value="Genomic_DNA"/>
</dbReference>
<name>F9S1H7_9VIBR</name>
<dbReference type="Pfam" id="PF07963">
    <property type="entry name" value="N_methyl"/>
    <property type="match status" value="1"/>
</dbReference>
<evidence type="ECO:0000256" key="1">
    <source>
        <dbReference type="SAM" id="Phobius"/>
    </source>
</evidence>
<dbReference type="PROSITE" id="PS00409">
    <property type="entry name" value="PROKAR_NTER_METHYL"/>
    <property type="match status" value="1"/>
</dbReference>
<organism evidence="2 3">
    <name type="scientific">Vibrio ichthyoenteri ATCC 700023</name>
    <dbReference type="NCBI Taxonomy" id="870968"/>
    <lineage>
        <taxon>Bacteria</taxon>
        <taxon>Pseudomonadati</taxon>
        <taxon>Pseudomonadota</taxon>
        <taxon>Gammaproteobacteria</taxon>
        <taxon>Vibrionales</taxon>
        <taxon>Vibrionaceae</taxon>
        <taxon>Vibrio</taxon>
    </lineage>
</organism>
<keyword evidence="1" id="KW-1133">Transmembrane helix</keyword>
<keyword evidence="1" id="KW-0812">Transmembrane</keyword>
<comment type="caution">
    <text evidence="2">The sequence shown here is derived from an EMBL/GenBank/DDBJ whole genome shotgun (WGS) entry which is preliminary data.</text>
</comment>
<keyword evidence="3" id="KW-1185">Reference proteome</keyword>
<sequence>MFFDAFAVTLLQKKRIIRHTKKRVDKIMNNKQTGFSLVELVVVIVVVGLLAVAALPRFLDVTDEAKKASIEGVAGGFATGVLSARAQWEAEARPSVTKNGEKQNYVNYDGVDFWLTRSESADGTETGFRDGYPITVKDGNASFPTDVSESTCILLMENLLQNPPQVDTVDNAKDNKNIKYSAQAGDGGSSCIYIQQEGGTAHQFEYEIKTGRVTVTLQ</sequence>
<reference evidence="2 3" key="1">
    <citation type="journal article" date="2012" name="Int. J. Syst. Evol. Microbiol.">
        <title>Vibrio caribbeanicus sp. nov., isolated from the marine sponge Scleritoderma cyanea.</title>
        <authorList>
            <person name="Hoffmann M."/>
            <person name="Monday S.R."/>
            <person name="Allard M.W."/>
            <person name="Strain E.A."/>
            <person name="Whittaker P."/>
            <person name="Naum M."/>
            <person name="McCarthy P.J."/>
            <person name="Lopez J.V."/>
            <person name="Fischer M."/>
            <person name="Brown E.W."/>
        </authorList>
    </citation>
    <scope>NUCLEOTIDE SEQUENCE [LARGE SCALE GENOMIC DNA]</scope>
    <source>
        <strain evidence="2 3">ATCC 700023</strain>
    </source>
</reference>
<evidence type="ECO:0000313" key="3">
    <source>
        <dbReference type="Proteomes" id="UP000004605"/>
    </source>
</evidence>
<dbReference type="Gene3D" id="3.30.700.10">
    <property type="entry name" value="Glycoprotein, Type 4 Pilin"/>
    <property type="match status" value="1"/>
</dbReference>
<accession>F9S1H7</accession>
<keyword evidence="1" id="KW-0472">Membrane</keyword>
<dbReference type="InterPro" id="IPR012902">
    <property type="entry name" value="N_methyl_site"/>
</dbReference>
<evidence type="ECO:0000313" key="2">
    <source>
        <dbReference type="EMBL" id="EGU41683.1"/>
    </source>
</evidence>